<keyword evidence="4" id="KW-1185">Reference proteome</keyword>
<dbReference type="Proteomes" id="UP001057860">
    <property type="component" value="Chromosome"/>
</dbReference>
<name>A0ABY5UUW6_9GAMM</name>
<dbReference type="RefSeq" id="WP_253272112.1">
    <property type="nucleotide sequence ID" value="NZ_CP104006.1"/>
</dbReference>
<accession>A0ABY5UUW6</accession>
<dbReference type="PROSITE" id="PS51208">
    <property type="entry name" value="AUTOTRANSPORTER"/>
    <property type="match status" value="1"/>
</dbReference>
<feature type="compositionally biased region" description="Polar residues" evidence="1">
    <location>
        <begin position="342"/>
        <end position="355"/>
    </location>
</feature>
<proteinExistence type="predicted"/>
<dbReference type="GeneID" id="75139491"/>
<dbReference type="PANTHER" id="PTHR12338">
    <property type="entry name" value="AUTOTRANSPORTER"/>
    <property type="match status" value="1"/>
</dbReference>
<evidence type="ECO:0000256" key="1">
    <source>
        <dbReference type="SAM" id="MobiDB-lite"/>
    </source>
</evidence>
<evidence type="ECO:0000313" key="3">
    <source>
        <dbReference type="EMBL" id="UWM46340.1"/>
    </source>
</evidence>
<dbReference type="Gene3D" id="2.40.128.130">
    <property type="entry name" value="Autotransporter beta-domain"/>
    <property type="match status" value="1"/>
</dbReference>
<feature type="domain" description="Autotransporter" evidence="2">
    <location>
        <begin position="464"/>
        <end position="764"/>
    </location>
</feature>
<dbReference type="SMART" id="SM00869">
    <property type="entry name" value="Autotransporter"/>
    <property type="match status" value="1"/>
</dbReference>
<evidence type="ECO:0000259" key="2">
    <source>
        <dbReference type="PROSITE" id="PS51208"/>
    </source>
</evidence>
<evidence type="ECO:0000313" key="4">
    <source>
        <dbReference type="Proteomes" id="UP001057860"/>
    </source>
</evidence>
<dbReference type="PANTHER" id="PTHR12338:SF5">
    <property type="entry name" value="ANTIGEN 43-RELATED"/>
    <property type="match status" value="1"/>
</dbReference>
<dbReference type="InterPro" id="IPR036709">
    <property type="entry name" value="Autotransporte_beta_dom_sf"/>
</dbReference>
<feature type="compositionally biased region" description="Basic and acidic residues" evidence="1">
    <location>
        <begin position="307"/>
        <end position="323"/>
    </location>
</feature>
<sequence>MSISNLMQHSVESPSLPYRLAPCAKAISVLFLVFSSPMVWADIHDKSQQRVEQQSSLYPSPVEQKPSPYEYSWNEPDPTGLADTRENEKLAQQQLKNPDADIWNERTLDQIEAENKEWLQQDQDRFEQAQTRQQARVRVEEGKLVNREQEREWTQRVQGEREWAQQEREKVQEPTQVQVYDQYSSIELNGDSEPNSQKDHTVNIPAIITAPLQAIDTMALGLIIELPKALSSEPYNQKQHAFDIETITRLPKAIDTLPLELIIELPKTLSDVSIIQETKKMMLDALQDKWPELVEKDAKSLANMVKDTSKRIQKDISKREQSKDAPPLSATDQIFPLPAASTVPSKDTAPSTTNKKVGDTEDSLPSGRNLPTTEVGNVPHAEPESTAKAVVEPKTAEKASISPAKVAQAPVLKLAPPPKPAPIISHNPQAGSYIANQLATQQMFMTDDLQYRQGETLYTDPITGETDVSSLWLNTTGSKSRFSSGHGQLHTKSSRYAVQLGGTLSKWSSGGNDQGLLGLTAGVGKSTNHSRSTSSHHQAQGSVDGYNLGLYSIWYADNHSKTGPYIDLLAQHSWFNNHIAAPKVATGANYRSYLFTTALETGYKLQLIETADTRFFIQPKAKVSWQRTSGLLHNESDTQIKVDENNAVTTKLGMRTAWEFDIDTLSSTRTLQVSPSFEANWIYSRMNPGVQLSDIYTTPAKLQNKTELASIHVTPQGTRNIADLKVGIEANINKNLLVWTHLGHQFGSHNYSDTQATLGANYRF</sequence>
<dbReference type="NCBIfam" id="TIGR01414">
    <property type="entry name" value="autotrans_barl"/>
    <property type="match status" value="1"/>
</dbReference>
<reference evidence="3" key="1">
    <citation type="submission" date="2022-08" db="EMBL/GenBank/DDBJ databases">
        <authorList>
            <person name="Bogun A."/>
            <person name="Kislichkina A."/>
            <person name="Solomentsev V."/>
            <person name="Skryabin Y."/>
            <person name="Sizova A."/>
            <person name="Platonov M."/>
            <person name="Dentovskaya S."/>
        </authorList>
    </citation>
    <scope>NUCLEOTIDE SEQUENCE</scope>
    <source>
        <strain evidence="3">SCPM-O-B-7604</strain>
    </source>
</reference>
<feature type="region of interest" description="Disordered" evidence="1">
    <location>
        <begin position="305"/>
        <end position="392"/>
    </location>
</feature>
<protein>
    <submittedName>
        <fullName evidence="3">Autotransporter outer membrane beta-barrel domain-containing protein</fullName>
    </submittedName>
</protein>
<dbReference type="InterPro" id="IPR050909">
    <property type="entry name" value="Bact_Autotransporter_VF"/>
</dbReference>
<feature type="region of interest" description="Disordered" evidence="1">
    <location>
        <begin position="51"/>
        <end position="81"/>
    </location>
</feature>
<dbReference type="Pfam" id="PF03797">
    <property type="entry name" value="Autotransporter"/>
    <property type="match status" value="1"/>
</dbReference>
<dbReference type="InterPro" id="IPR005546">
    <property type="entry name" value="Autotransporte_beta"/>
</dbReference>
<dbReference type="InterPro" id="IPR006315">
    <property type="entry name" value="OM_autotransptr_brl_dom"/>
</dbReference>
<gene>
    <name evidence="3" type="ORF">N0H69_05790</name>
</gene>
<organism evidence="3 4">
    <name type="scientific">Yersinia alsatica</name>
    <dbReference type="NCBI Taxonomy" id="2890317"/>
    <lineage>
        <taxon>Bacteria</taxon>
        <taxon>Pseudomonadati</taxon>
        <taxon>Pseudomonadota</taxon>
        <taxon>Gammaproteobacteria</taxon>
        <taxon>Enterobacterales</taxon>
        <taxon>Yersiniaceae</taxon>
        <taxon>Yersinia</taxon>
    </lineage>
</organism>
<dbReference type="SUPFAM" id="SSF103515">
    <property type="entry name" value="Autotransporter"/>
    <property type="match status" value="1"/>
</dbReference>
<dbReference type="EMBL" id="CP104006">
    <property type="protein sequence ID" value="UWM46340.1"/>
    <property type="molecule type" value="Genomic_DNA"/>
</dbReference>